<keyword evidence="3" id="KW-1185">Reference proteome</keyword>
<organism evidence="2 3">
    <name type="scientific">Amycolatopsis tucumanensis</name>
    <dbReference type="NCBI Taxonomy" id="401106"/>
    <lineage>
        <taxon>Bacteria</taxon>
        <taxon>Bacillati</taxon>
        <taxon>Actinomycetota</taxon>
        <taxon>Actinomycetes</taxon>
        <taxon>Pseudonocardiales</taxon>
        <taxon>Pseudonocardiaceae</taxon>
        <taxon>Amycolatopsis</taxon>
    </lineage>
</organism>
<proteinExistence type="predicted"/>
<reference evidence="3" key="1">
    <citation type="journal article" date="2019" name="Int. J. Syst. Evol. Microbiol.">
        <title>The Global Catalogue of Microorganisms (GCM) 10K type strain sequencing project: providing services to taxonomists for standard genome sequencing and annotation.</title>
        <authorList>
            <consortium name="The Broad Institute Genomics Platform"/>
            <consortium name="The Broad Institute Genome Sequencing Center for Infectious Disease"/>
            <person name="Wu L."/>
            <person name="Ma J."/>
        </authorList>
    </citation>
    <scope>NUCLEOTIDE SEQUENCE [LARGE SCALE GENOMIC DNA]</scope>
    <source>
        <strain evidence="3">JCM 17017</strain>
    </source>
</reference>
<comment type="caution">
    <text evidence="2">The sequence shown here is derived from an EMBL/GenBank/DDBJ whole genome shotgun (WGS) entry which is preliminary data.</text>
</comment>
<evidence type="ECO:0000313" key="3">
    <source>
        <dbReference type="Proteomes" id="UP001501624"/>
    </source>
</evidence>
<dbReference type="EMBL" id="BAABCM010000002">
    <property type="protein sequence ID" value="GAA3804182.1"/>
    <property type="molecule type" value="Genomic_DNA"/>
</dbReference>
<feature type="region of interest" description="Disordered" evidence="1">
    <location>
        <begin position="19"/>
        <end position="39"/>
    </location>
</feature>
<protein>
    <recommendedName>
        <fullName evidence="4">DUF3558 domain-containing protein</fullName>
    </recommendedName>
</protein>
<dbReference type="Proteomes" id="UP001501624">
    <property type="component" value="Unassembled WGS sequence"/>
</dbReference>
<evidence type="ECO:0000313" key="2">
    <source>
        <dbReference type="EMBL" id="GAA3804182.1"/>
    </source>
</evidence>
<sequence length="161" mass="16133">MGRRAAWVVSVVAAAGLGACSTTDSDRPTPAPTTAAPTADPLEPLAACAVLDQLLAGQGFTPGRPIGVRNECGASRPGYGTVSIALEHEQGEPAEAAPLDVNGRKALIGQFTGPGTCEVVLDVPGHAPAATTVVLLSADLQAEACAAAQDLATSLEPMLPR</sequence>
<evidence type="ECO:0008006" key="4">
    <source>
        <dbReference type="Google" id="ProtNLM"/>
    </source>
</evidence>
<name>A0ABP7HTT2_9PSEU</name>
<gene>
    <name evidence="2" type="ORF">GCM10022380_22220</name>
</gene>
<accession>A0ABP7HTT2</accession>
<evidence type="ECO:0000256" key="1">
    <source>
        <dbReference type="SAM" id="MobiDB-lite"/>
    </source>
</evidence>
<dbReference type="RefSeq" id="WP_020423003.1">
    <property type="nucleotide sequence ID" value="NZ_BAABCM010000002.1"/>
</dbReference>
<dbReference type="PROSITE" id="PS51257">
    <property type="entry name" value="PROKAR_LIPOPROTEIN"/>
    <property type="match status" value="1"/>
</dbReference>